<dbReference type="GO" id="GO:0004222">
    <property type="term" value="F:metalloendopeptidase activity"/>
    <property type="evidence" value="ECO:0007669"/>
    <property type="project" value="TreeGrafter"/>
</dbReference>
<organism evidence="3 4">
    <name type="scientific">Mycobacterium ulcerans subsp. shinshuense</name>
    <dbReference type="NCBI Taxonomy" id="1124626"/>
    <lineage>
        <taxon>Bacteria</taxon>
        <taxon>Bacillati</taxon>
        <taxon>Actinomycetota</taxon>
        <taxon>Actinomycetes</taxon>
        <taxon>Mycobacteriales</taxon>
        <taxon>Mycobacteriaceae</taxon>
        <taxon>Mycobacterium</taxon>
        <taxon>Mycobacterium ulcerans group</taxon>
    </lineage>
</organism>
<dbReference type="PANTHER" id="PTHR21666:SF289">
    <property type="entry name" value="L-ALA--D-GLU ENDOPEPTIDASE"/>
    <property type="match status" value="1"/>
</dbReference>
<gene>
    <name evidence="3" type="ORF">SHTP_4952</name>
</gene>
<dbReference type="Gene3D" id="3.90.550.10">
    <property type="entry name" value="Spore Coat Polysaccharide Biosynthesis Protein SpsA, Chain A"/>
    <property type="match status" value="1"/>
</dbReference>
<feature type="domain" description="M23ase beta-sheet core" evidence="2">
    <location>
        <begin position="275"/>
        <end position="370"/>
    </location>
</feature>
<dbReference type="AlphaFoldDB" id="A0A1B4Y9R0"/>
<accession>A0A1B4Y9R0</accession>
<keyword evidence="1" id="KW-0732">Signal</keyword>
<dbReference type="RefSeq" id="WP_096372171.1">
    <property type="nucleotide sequence ID" value="NZ_AP017624.1"/>
</dbReference>
<dbReference type="Gene3D" id="2.70.70.10">
    <property type="entry name" value="Glucose Permease (Domain IIA)"/>
    <property type="match status" value="1"/>
</dbReference>
<dbReference type="InterPro" id="IPR050570">
    <property type="entry name" value="Cell_wall_metabolism_enzyme"/>
</dbReference>
<name>A0A1B4Y9R0_MYCUL</name>
<dbReference type="Pfam" id="PF13704">
    <property type="entry name" value="Glyco_tranf_2_4"/>
    <property type="match status" value="1"/>
</dbReference>
<dbReference type="PANTHER" id="PTHR21666">
    <property type="entry name" value="PEPTIDASE-RELATED"/>
    <property type="match status" value="1"/>
</dbReference>
<dbReference type="InterPro" id="IPR029044">
    <property type="entry name" value="Nucleotide-diphossugar_trans"/>
</dbReference>
<dbReference type="CDD" id="cd12797">
    <property type="entry name" value="M23_peptidase"/>
    <property type="match status" value="1"/>
</dbReference>
<evidence type="ECO:0000313" key="4">
    <source>
        <dbReference type="Proteomes" id="UP000218067"/>
    </source>
</evidence>
<dbReference type="Pfam" id="PF01551">
    <property type="entry name" value="Peptidase_M23"/>
    <property type="match status" value="1"/>
</dbReference>
<reference evidence="3 4" key="1">
    <citation type="submission" date="2016-08" db="EMBL/GenBank/DDBJ databases">
        <title>Complete genome sequence of Mycobacterium shinshuense, a subspecies of M. ulcerans.</title>
        <authorList>
            <person name="Yoshida M."/>
            <person name="Ogura Y."/>
            <person name="Hayashi T."/>
            <person name="Hoshino Y."/>
        </authorList>
    </citation>
    <scope>NUCLEOTIDE SEQUENCE [LARGE SCALE GENOMIC DNA]</scope>
    <source>
        <strain evidence="4">ATCC 33728</strain>
    </source>
</reference>
<dbReference type="GeneID" id="93439500"/>
<evidence type="ECO:0000259" key="2">
    <source>
        <dbReference type="Pfam" id="PF01551"/>
    </source>
</evidence>
<dbReference type="EMBL" id="AP017624">
    <property type="protein sequence ID" value="BAV43788.1"/>
    <property type="molecule type" value="Genomic_DNA"/>
</dbReference>
<dbReference type="SUPFAM" id="SSF51261">
    <property type="entry name" value="Duplicated hybrid motif"/>
    <property type="match status" value="1"/>
</dbReference>
<dbReference type="Proteomes" id="UP000218067">
    <property type="component" value="Chromosome"/>
</dbReference>
<dbReference type="SUPFAM" id="SSF53448">
    <property type="entry name" value="Nucleotide-diphospho-sugar transferases"/>
    <property type="match status" value="1"/>
</dbReference>
<protein>
    <recommendedName>
        <fullName evidence="2">M23ase beta-sheet core domain-containing protein</fullName>
    </recommendedName>
</protein>
<dbReference type="InterPro" id="IPR016047">
    <property type="entry name" value="M23ase_b-sheet_dom"/>
</dbReference>
<evidence type="ECO:0000313" key="3">
    <source>
        <dbReference type="EMBL" id="BAV43788.1"/>
    </source>
</evidence>
<proteinExistence type="predicted"/>
<evidence type="ECO:0000256" key="1">
    <source>
        <dbReference type="ARBA" id="ARBA00022729"/>
    </source>
</evidence>
<dbReference type="InterPro" id="IPR011055">
    <property type="entry name" value="Dup_hybrid_motif"/>
</dbReference>
<sequence>MRLLAVTRAHNAGRTLVRTLDSLAAFSDDIYVIDDRSTDDTAEILANHPAVTNVVRARSDLPATPWLIPESTGLELLYRMADFCRPDWVMMVDADWLVETDIDVRAALARTPEDVAALLCPIVSSWDDPEYPELIPVMGTAEALRGPFWRWSPGLRAGIKLMHNPHWPANITDHGRIGRLEGVRLVHDGWSTLAERISRVEHYLRLDPDYRHNFGVAYDRSLLFGYALDEVDLLKADYQRRIRGDFDPLEPGGRLPIDREPRAIGRGYGQRAGGFHPGVDFAADPGTPVYAVVSGAVSAVADVDGLLSMTISQGPDLDVVYVFRPVERNGMSVGDRVRAGARLGAIGAEGDSDDGYLHFEVRQRGSHVNPLRYLANLGLRPWPPPGRLRAVSGSYPPATPCTITAPQR</sequence>